<organism evidence="5 6">
    <name type="scientific">Cellulomonas flavigena (strain ATCC 482 / DSM 20109 / BCRC 11376 / JCM 18109 / NBRC 3775 / NCIMB 8073 / NRS 134)</name>
    <dbReference type="NCBI Taxonomy" id="446466"/>
    <lineage>
        <taxon>Bacteria</taxon>
        <taxon>Bacillati</taxon>
        <taxon>Actinomycetota</taxon>
        <taxon>Actinomycetes</taxon>
        <taxon>Micrococcales</taxon>
        <taxon>Cellulomonadaceae</taxon>
        <taxon>Cellulomonas</taxon>
    </lineage>
</organism>
<evidence type="ECO:0000256" key="2">
    <source>
        <dbReference type="SAM" id="MobiDB-lite"/>
    </source>
</evidence>
<evidence type="ECO:0000313" key="6">
    <source>
        <dbReference type="Proteomes" id="UP000000849"/>
    </source>
</evidence>
<evidence type="ECO:0000313" key="5">
    <source>
        <dbReference type="EMBL" id="ADG76381.1"/>
    </source>
</evidence>
<keyword evidence="3" id="KW-0732">Signal</keyword>
<proteinExistence type="predicted"/>
<dbReference type="CDD" id="cd07185">
    <property type="entry name" value="OmpA_C-like"/>
    <property type="match status" value="1"/>
</dbReference>
<dbReference type="STRING" id="446466.Cfla_3509"/>
<accession>D5UDC5</accession>
<dbReference type="InterPro" id="IPR036737">
    <property type="entry name" value="OmpA-like_sf"/>
</dbReference>
<keyword evidence="6" id="KW-1185">Reference proteome</keyword>
<dbReference type="EMBL" id="CP001964">
    <property type="protein sequence ID" value="ADG76381.1"/>
    <property type="molecule type" value="Genomic_DNA"/>
</dbReference>
<feature type="signal peptide" evidence="3">
    <location>
        <begin position="1"/>
        <end position="31"/>
    </location>
</feature>
<dbReference type="KEGG" id="cfl:Cfla_3509"/>
<dbReference type="PROSITE" id="PS51257">
    <property type="entry name" value="PROKAR_LIPOPROTEIN"/>
    <property type="match status" value="1"/>
</dbReference>
<dbReference type="GO" id="GO:0016020">
    <property type="term" value="C:membrane"/>
    <property type="evidence" value="ECO:0007669"/>
    <property type="project" value="UniProtKB-UniRule"/>
</dbReference>
<gene>
    <name evidence="5" type="ordered locus">Cfla_3509</name>
</gene>
<dbReference type="PROSITE" id="PS51123">
    <property type="entry name" value="OMPA_2"/>
    <property type="match status" value="1"/>
</dbReference>
<sequence>MGQARTRWSAVTAVAAAVTGLLTGCAAPAHPEPPGGGVEASWGEDCEEIVQAPVAAGTSVLTVVADGTASGRGLTAAPGVGELLAAAQADGLALVVVGVDGPGVPPPVVGPVSLDPYPGSDSVVAGRAREIALRCGAALLHRPEVAPTTPGSDVLAAVTTAVRQQPAAMGILSDGVASDSVLDPAVVGWEPDTQAVVSQLLATGADLPAEATPVTWIGLGETTTVLPSEARAGLGRLWTAVLGARGAPVTVDTRTGSTTTRDVGSLPEDVVAPPQATVVETSTRSVCVLLPSVLLFGPEETELSSTEPLRGVVARATEEPAWVVRVEGHTADFGTPEGRARVSQDRADAVAAALRSQGVTNEVVAVGRGADRPRADEWPAGPRGPHDTAAADVNRRVEIRLGDSDVVDGVPC</sequence>
<feature type="domain" description="OmpA-like" evidence="4">
    <location>
        <begin position="283"/>
        <end position="405"/>
    </location>
</feature>
<name>D5UDC5_CELFN</name>
<dbReference type="AlphaFoldDB" id="D5UDC5"/>
<feature type="region of interest" description="Disordered" evidence="2">
    <location>
        <begin position="368"/>
        <end position="394"/>
    </location>
</feature>
<dbReference type="PANTHER" id="PTHR30329">
    <property type="entry name" value="STATOR ELEMENT OF FLAGELLAR MOTOR COMPLEX"/>
    <property type="match status" value="1"/>
</dbReference>
<dbReference type="eggNOG" id="COG2885">
    <property type="taxonomic scope" value="Bacteria"/>
</dbReference>
<evidence type="ECO:0000256" key="1">
    <source>
        <dbReference type="PROSITE-ProRule" id="PRU00473"/>
    </source>
</evidence>
<dbReference type="InterPro" id="IPR050330">
    <property type="entry name" value="Bact_OuterMem_StrucFunc"/>
</dbReference>
<evidence type="ECO:0000256" key="3">
    <source>
        <dbReference type="SAM" id="SignalP"/>
    </source>
</evidence>
<feature type="chain" id="PRO_5038587068" evidence="3">
    <location>
        <begin position="32"/>
        <end position="412"/>
    </location>
</feature>
<evidence type="ECO:0000259" key="4">
    <source>
        <dbReference type="PROSITE" id="PS51123"/>
    </source>
</evidence>
<reference evidence="5 6" key="1">
    <citation type="journal article" date="2010" name="Stand. Genomic Sci.">
        <title>Complete genome sequence of Cellulomonas flavigena type strain (134).</title>
        <authorList>
            <person name="Abt B."/>
            <person name="Foster B."/>
            <person name="Lapidus A."/>
            <person name="Clum A."/>
            <person name="Sun H."/>
            <person name="Pukall R."/>
            <person name="Lucas S."/>
            <person name="Glavina Del Rio T."/>
            <person name="Nolan M."/>
            <person name="Tice H."/>
            <person name="Cheng J.F."/>
            <person name="Pitluck S."/>
            <person name="Liolios K."/>
            <person name="Ivanova N."/>
            <person name="Mavromatis K."/>
            <person name="Ovchinnikova G."/>
            <person name="Pati A."/>
            <person name="Goodwin L."/>
            <person name="Chen A."/>
            <person name="Palaniappan K."/>
            <person name="Land M."/>
            <person name="Hauser L."/>
            <person name="Chang Y.J."/>
            <person name="Jeffries C.D."/>
            <person name="Rohde M."/>
            <person name="Goker M."/>
            <person name="Woyke T."/>
            <person name="Bristow J."/>
            <person name="Eisen J.A."/>
            <person name="Markowitz V."/>
            <person name="Hugenholtz P."/>
            <person name="Kyrpides N.C."/>
            <person name="Klenk H.P."/>
        </authorList>
    </citation>
    <scope>NUCLEOTIDE SEQUENCE [LARGE SCALE GENOMIC DNA]</scope>
    <source>
        <strain evidence="6">ATCC 482 / DSM 20109 / BCRC 11376 / JCM 18109 / NBRC 3775 / NCIMB 8073 / NRS 134</strain>
    </source>
</reference>
<keyword evidence="1" id="KW-0472">Membrane</keyword>
<dbReference type="SUPFAM" id="SSF103088">
    <property type="entry name" value="OmpA-like"/>
    <property type="match status" value="1"/>
</dbReference>
<dbReference type="PANTHER" id="PTHR30329:SF21">
    <property type="entry name" value="LIPOPROTEIN YIAD-RELATED"/>
    <property type="match status" value="1"/>
</dbReference>
<protein>
    <submittedName>
        <fullName evidence="5">OmpA/MotB domain protein</fullName>
    </submittedName>
</protein>
<dbReference type="HOGENOM" id="CLU_666816_0_0_11"/>
<dbReference type="Pfam" id="PF00691">
    <property type="entry name" value="OmpA"/>
    <property type="match status" value="1"/>
</dbReference>
<dbReference type="InterPro" id="IPR006665">
    <property type="entry name" value="OmpA-like"/>
</dbReference>
<dbReference type="Proteomes" id="UP000000849">
    <property type="component" value="Chromosome"/>
</dbReference>
<dbReference type="Gene3D" id="3.30.1330.60">
    <property type="entry name" value="OmpA-like domain"/>
    <property type="match status" value="1"/>
</dbReference>